<dbReference type="Pfam" id="PF12530">
    <property type="entry name" value="DUF3730"/>
    <property type="match status" value="2"/>
</dbReference>
<dbReference type="PANTHER" id="PTHR16212">
    <property type="entry name" value="FOCADHESIN FAMILY MEMBER"/>
    <property type="match status" value="1"/>
</dbReference>
<dbReference type="InterPro" id="IPR045163">
    <property type="entry name" value="Focadhesin/RST1"/>
</dbReference>
<dbReference type="OrthoDB" id="6125419at2759"/>
<dbReference type="SUPFAM" id="SSF48371">
    <property type="entry name" value="ARM repeat"/>
    <property type="match status" value="1"/>
</dbReference>
<sequence>MDPYSHLLERIRVPQPSIQRFAVISIFEKLKSNGPESDAAKGAISHCLRSSSSAVIDQSVRELCRTAKEGKIRVSHALLELQAALEGSEDSRFIDIFVKGISFLCQLGFRNNTSWQFESAEAHPFVKVLSTQSEAQGELLHQTLLFIVQNKTIGFTRTLKFLQPFLTFSVLKIPYSVSSSAFARQLISSLATLSCSFPSEAVPIIKVTLGCLRFFPHRNVEEFKHLVYCFEHLVDAFVVIFKQLVSTGLPANELQVCSVELLDTVLSLCTDLQKRCTQNGQIIELSKRLLFVQKELGLEYIPDFISVVASLFIILIQAEFEHEQLSILKLSLFLLKWKNENEYVIGRASCSFNEELIFIFPIINLLASPSKSVKAAAIDFLSLLERLFATISAAPKKVTTTPVGFSSTSRPEYIIFRLIHHLWSQDHSSLSNLYFLKFACTVKPESVGMFGETKSWISELREFSLVTAVRQKSPPNLQSLENLFTGMPLLLCALVATLVMHPTMGRSAVDSLAALGIMDPKVGVPLLLSILFYNKVSCSDGCKSPVLLPKLLGMLPSLASHSVMVPLIVQTILPMLHKDTRQLLYATAVRLLCKTWEVTDRVFGNLQGILQPAAFSEFASERNICISMAASLRDVCKGNPDRGVDLILSVSACIESRDPIVQALGFEGLGHLCEADVVDFYTAWDVIADHVLDYSTQPTVARGLCNLLRWGALDAEAYPDVSKRVVQILWEIGNFRHTGEKWINARTTAFASLIHYEVELIRESIPNFNKRNMELLCSEDDLKVLRSIESLEAKILTYEHRTRRRLLKERRVTANKVEKLLDVFPQVMFSSGKDNVARELPGASLLSLAFNPKDTRGQRSSKEFVKLHAAYEHALKEIAESLQLSRNMLVALFSLQSWKPFMQRWMKASILSIDAKITPNESDKASKASDDILKTICRIAEESIPRSAENIALAIGALCGALPPSAHAVTSTASKFLLKWLFQYEHEHRQWSAAISLGVVSSCLHATESQLKFQIITGLLEVSSNSKSTLVKGACGLGMGFACQDLLNKGVVGNSDMEEGTTGFMEAALLGNIVKAFSTMISHLCPSSFLSMQSLCEKLSCTGFQETVDLSGDNLDKKEEDIWGVAALVLGLAHSVTAIYRTGAHDAVLMIKDTLLSWIPHVNSFVHNRSVCNERPEIALSVGSCLALPIVVAFCQRAELMGNEVDKLVNGYKSLISELVKLKKSGIVHQSLLMASCIGSGNLLSCILNEGVHPVKADDIKGLLELMRNTYCQPYPPTVNLGGMLGIVNSLGAGVGTLSHTYNQSSSLQMDCAPKESCYIRGPILSSTVCEPLCTSLIQEMFVIAQDSKNQQIQKYAAWAVSFLRHRWWSKNFQSLDASKSNPEEPNSVSQNISEDSTAWKLCIWLMDLNYLEMKTVTHVNTVAAVLRCLSHAPRIPSLDWGAIIRRCMKYEDQISNKLNTDVTIQKGILREECIRFSLAHANQVTPLLLFLDELSDLSRFRMLELKLQSCLLSHFADLIKIFSGSRVEKLFSDMIDHFFTSASSFQSYNPEQKSVLRISFWKGLCQCLDEASTEFTEYMAHMEKCMEELFLVLPASLYVDDQGVEQAISKNEWCEVVRCLGKAPKDWLMDFLQLPEMGSVGSSHLIESIKRIAARARLVMIGCLPVTELGKTEHYILNAKSEGIWSVLIEVAAALQHTEGNIRRQWLLDAVEISCVTKYPSTALQFVGLLSGSFCKYMPLLIVDRVTVLNDLPVTLPSLLSDSSWNSIAESLVQNLWASTERIYAWAMQLANNDSSLGPESIDSSESCRSGLLAHVMLNTCVSLKDYLSFEQQSRLANMVIE</sequence>
<comment type="caution">
    <text evidence="2">The sequence shown here is derived from an EMBL/GenBank/DDBJ whole genome shotgun (WGS) entry which is preliminary data.</text>
</comment>
<dbReference type="GO" id="GO:0060147">
    <property type="term" value="P:regulation of post-transcriptional gene silencing"/>
    <property type="evidence" value="ECO:0007669"/>
    <property type="project" value="InterPro"/>
</dbReference>
<accession>A0A3S3N714</accession>
<name>A0A3S3N714_9MAGN</name>
<feature type="domain" description="DUF3730" evidence="1">
    <location>
        <begin position="530"/>
        <end position="752"/>
    </location>
</feature>
<dbReference type="STRING" id="337451.A0A3S3N714"/>
<dbReference type="InterPro" id="IPR016024">
    <property type="entry name" value="ARM-type_fold"/>
</dbReference>
<feature type="domain" description="DUF3730" evidence="1">
    <location>
        <begin position="78"/>
        <end position="356"/>
    </location>
</feature>
<evidence type="ECO:0000313" key="2">
    <source>
        <dbReference type="EMBL" id="RWR86588.1"/>
    </source>
</evidence>
<evidence type="ECO:0000259" key="1">
    <source>
        <dbReference type="Pfam" id="PF12530"/>
    </source>
</evidence>
<organism evidence="2 3">
    <name type="scientific">Cinnamomum micranthum f. kanehirae</name>
    <dbReference type="NCBI Taxonomy" id="337451"/>
    <lineage>
        <taxon>Eukaryota</taxon>
        <taxon>Viridiplantae</taxon>
        <taxon>Streptophyta</taxon>
        <taxon>Embryophyta</taxon>
        <taxon>Tracheophyta</taxon>
        <taxon>Spermatophyta</taxon>
        <taxon>Magnoliopsida</taxon>
        <taxon>Magnoliidae</taxon>
        <taxon>Laurales</taxon>
        <taxon>Lauraceae</taxon>
        <taxon>Cinnamomum</taxon>
    </lineage>
</organism>
<dbReference type="InterPro" id="IPR022542">
    <property type="entry name" value="FOCAD/RST1_DUF3730"/>
</dbReference>
<protein>
    <submittedName>
        <fullName evidence="2">Protein RST1</fullName>
    </submittedName>
</protein>
<evidence type="ECO:0000313" key="3">
    <source>
        <dbReference type="Proteomes" id="UP000283530"/>
    </source>
</evidence>
<gene>
    <name evidence="2" type="ORF">CKAN_01549500</name>
</gene>
<proteinExistence type="predicted"/>
<dbReference type="EMBL" id="QPKB01000006">
    <property type="protein sequence ID" value="RWR86588.1"/>
    <property type="molecule type" value="Genomic_DNA"/>
</dbReference>
<dbReference type="PANTHER" id="PTHR16212:SF4">
    <property type="entry name" value="FOCADHESIN"/>
    <property type="match status" value="1"/>
</dbReference>
<reference evidence="2 3" key="1">
    <citation type="journal article" date="2019" name="Nat. Plants">
        <title>Stout camphor tree genome fills gaps in understanding of flowering plant genome evolution.</title>
        <authorList>
            <person name="Chaw S.M."/>
            <person name="Liu Y.C."/>
            <person name="Wu Y.W."/>
            <person name="Wang H.Y."/>
            <person name="Lin C.I."/>
            <person name="Wu C.S."/>
            <person name="Ke H.M."/>
            <person name="Chang L.Y."/>
            <person name="Hsu C.Y."/>
            <person name="Yang H.T."/>
            <person name="Sudianto E."/>
            <person name="Hsu M.H."/>
            <person name="Wu K.P."/>
            <person name="Wang L.N."/>
            <person name="Leebens-Mack J.H."/>
            <person name="Tsai I.J."/>
        </authorList>
    </citation>
    <scope>NUCLEOTIDE SEQUENCE [LARGE SCALE GENOMIC DNA]</scope>
    <source>
        <strain evidence="3">cv. Chaw 1501</strain>
        <tissue evidence="2">Young leaves</tissue>
    </source>
</reference>
<dbReference type="Proteomes" id="UP000283530">
    <property type="component" value="Unassembled WGS sequence"/>
</dbReference>
<keyword evidence="3" id="KW-1185">Reference proteome</keyword>